<protein>
    <submittedName>
        <fullName evidence="1">Uncharacterized protein</fullName>
    </submittedName>
</protein>
<dbReference type="Proteomes" id="UP000533637">
    <property type="component" value="Unassembled WGS sequence"/>
</dbReference>
<name>A0ABR6KU13_9BACT</name>
<accession>A0ABR6KU13</accession>
<evidence type="ECO:0000313" key="2">
    <source>
        <dbReference type="Proteomes" id="UP000533637"/>
    </source>
</evidence>
<comment type="caution">
    <text evidence="1">The sequence shown here is derived from an EMBL/GenBank/DDBJ whole genome shotgun (WGS) entry which is preliminary data.</text>
</comment>
<sequence>MSSKNHRGMMKNCFDLLLNSFQGKVIHIHVHIYRMQTSGRVTLINAYGYC</sequence>
<gene>
    <name evidence="1" type="ORF">GGQ57_004211</name>
</gene>
<organism evidence="1 2">
    <name type="scientific">Parabacteroides faecis</name>
    <dbReference type="NCBI Taxonomy" id="1217282"/>
    <lineage>
        <taxon>Bacteria</taxon>
        <taxon>Pseudomonadati</taxon>
        <taxon>Bacteroidota</taxon>
        <taxon>Bacteroidia</taxon>
        <taxon>Bacteroidales</taxon>
        <taxon>Tannerellaceae</taxon>
        <taxon>Parabacteroides</taxon>
    </lineage>
</organism>
<keyword evidence="2" id="KW-1185">Reference proteome</keyword>
<reference evidence="1 2" key="1">
    <citation type="submission" date="2020-08" db="EMBL/GenBank/DDBJ databases">
        <title>Genomic Encyclopedia of Type Strains, Phase IV (KMG-IV): sequencing the most valuable type-strain genomes for metagenomic binning, comparative biology and taxonomic classification.</title>
        <authorList>
            <person name="Goeker M."/>
        </authorList>
    </citation>
    <scope>NUCLEOTIDE SEQUENCE [LARGE SCALE GENOMIC DNA]</scope>
    <source>
        <strain evidence="1 2">DSM 102983</strain>
    </source>
</reference>
<evidence type="ECO:0000313" key="1">
    <source>
        <dbReference type="EMBL" id="MBB4624283.1"/>
    </source>
</evidence>
<dbReference type="EMBL" id="JACHOC010000009">
    <property type="protein sequence ID" value="MBB4624283.1"/>
    <property type="molecule type" value="Genomic_DNA"/>
</dbReference>
<proteinExistence type="predicted"/>
<dbReference type="RefSeq" id="WP_189086835.1">
    <property type="nucleotide sequence ID" value="NZ_BMPB01000019.1"/>
</dbReference>